<dbReference type="EMBL" id="GG749511">
    <property type="protein sequence ID" value="KMW68798.1"/>
    <property type="molecule type" value="Genomic_DNA"/>
</dbReference>
<organism evidence="1">
    <name type="scientific">Ajellomyces dermatitidis (strain ATCC 18188 / CBS 674.68)</name>
    <name type="common">Blastomyces dermatitidis</name>
    <dbReference type="NCBI Taxonomy" id="653446"/>
    <lineage>
        <taxon>Eukaryota</taxon>
        <taxon>Fungi</taxon>
        <taxon>Dikarya</taxon>
        <taxon>Ascomycota</taxon>
        <taxon>Pezizomycotina</taxon>
        <taxon>Eurotiomycetes</taxon>
        <taxon>Eurotiomycetidae</taxon>
        <taxon>Onygenales</taxon>
        <taxon>Ajellomycetaceae</taxon>
        <taxon>Blastomyces</taxon>
    </lineage>
</organism>
<reference evidence="1" key="1">
    <citation type="submission" date="2010-03" db="EMBL/GenBank/DDBJ databases">
        <title>Annotation of Blastomyces dermatitidis strain ATCC 18188.</title>
        <authorList>
            <consortium name="The Broad Institute Genome Sequencing Platform"/>
            <consortium name="Broad Institute Genome Sequencing Center for Infectious Disease."/>
            <person name="Cuomo C."/>
            <person name="Klein B."/>
            <person name="Sullivan T."/>
            <person name="Heitman J."/>
            <person name="Young S."/>
            <person name="Zeng Q."/>
            <person name="Gargeya S."/>
            <person name="Alvarado L."/>
            <person name="Berlin A.M."/>
            <person name="Chapman S.B."/>
            <person name="Chen Z."/>
            <person name="Freedman E."/>
            <person name="Gellesch M."/>
            <person name="Goldberg J."/>
            <person name="Griggs A."/>
            <person name="Gujja S."/>
            <person name="Heilman E."/>
            <person name="Heiman D."/>
            <person name="Howarth C."/>
            <person name="Mehta T."/>
            <person name="Neiman D."/>
            <person name="Pearson M."/>
            <person name="Roberts A."/>
            <person name="Saif S."/>
            <person name="Shea T."/>
            <person name="Shenoy N."/>
            <person name="Sisk P."/>
            <person name="Stolte C."/>
            <person name="Sykes S."/>
            <person name="White J."/>
            <person name="Yandava C."/>
            <person name="Haas B."/>
            <person name="Nusbaum C."/>
            <person name="Birren B."/>
        </authorList>
    </citation>
    <scope>NUCLEOTIDE SEQUENCE</scope>
    <source>
        <strain evidence="1">ATCC 18188</strain>
    </source>
</reference>
<gene>
    <name evidence="1" type="ORF">BDDG_13037</name>
</gene>
<protein>
    <submittedName>
        <fullName evidence="1">Uncharacterized protein</fullName>
    </submittedName>
</protein>
<name>A0A0J9ER69_AJEDA</name>
<proteinExistence type="predicted"/>
<evidence type="ECO:0000313" key="1">
    <source>
        <dbReference type="EMBL" id="KMW68798.1"/>
    </source>
</evidence>
<sequence length="46" mass="5369">MFGVTAHVSTCTVHVHTCIIRTQARYSDTPRKQLNRKERNVIERQS</sequence>
<dbReference type="Proteomes" id="UP000007802">
    <property type="component" value="Unassembled WGS sequence"/>
</dbReference>
<accession>A0A0J9ER69</accession>
<dbReference type="AlphaFoldDB" id="A0A0J9ER69"/>